<dbReference type="InterPro" id="IPR013149">
    <property type="entry name" value="ADH-like_C"/>
</dbReference>
<evidence type="ECO:0000313" key="5">
    <source>
        <dbReference type="Proteomes" id="UP000218807"/>
    </source>
</evidence>
<dbReference type="SUPFAM" id="SSF50129">
    <property type="entry name" value="GroES-like"/>
    <property type="match status" value="1"/>
</dbReference>
<dbReference type="EMBL" id="NXDM01000032">
    <property type="protein sequence ID" value="PCK78121.1"/>
    <property type="molecule type" value="Genomic_DNA"/>
</dbReference>
<comment type="caution">
    <text evidence="4">The sequence shown here is derived from an EMBL/GenBank/DDBJ whole genome shotgun (WGS) entry which is preliminary data.</text>
</comment>
<dbReference type="GO" id="GO:0016491">
    <property type="term" value="F:oxidoreductase activity"/>
    <property type="evidence" value="ECO:0007669"/>
    <property type="project" value="UniProtKB-KW"/>
</dbReference>
<dbReference type="InterPro" id="IPR050129">
    <property type="entry name" value="Zn_alcohol_dh"/>
</dbReference>
<dbReference type="InterPro" id="IPR013154">
    <property type="entry name" value="ADH-like_N"/>
</dbReference>
<dbReference type="Gene3D" id="3.90.180.10">
    <property type="entry name" value="Medium-chain alcohol dehydrogenases, catalytic domain"/>
    <property type="match status" value="1"/>
</dbReference>
<dbReference type="Pfam" id="PF08240">
    <property type="entry name" value="ADH_N"/>
    <property type="match status" value="1"/>
</dbReference>
<dbReference type="PANTHER" id="PTHR43401:SF2">
    <property type="entry name" value="L-THREONINE 3-DEHYDROGENASE"/>
    <property type="match status" value="1"/>
</dbReference>
<name>A0A2A5KMF8_9HYPH</name>
<keyword evidence="5" id="KW-1185">Reference proteome</keyword>
<dbReference type="Gene3D" id="3.40.50.720">
    <property type="entry name" value="NAD(P)-binding Rossmann-like Domain"/>
    <property type="match status" value="1"/>
</dbReference>
<dbReference type="Pfam" id="PF00107">
    <property type="entry name" value="ADH_zinc_N"/>
    <property type="match status" value="1"/>
</dbReference>
<sequence>MEAICYTEKGIAVTKALPLPEMRPGHALVRVRAAGLCHTDIDVLHGRYGEGRFPLVPCHEYAGVIEAVAGDVSSLAVGARVVVDPNLPCGACRACRKGLTNLCRDLKAYGVTEDGGFAEYSLVRTDHLHEIGNLDFNLAALAEPLACVLNGLGSSGLRAGAAGTETALVFGAGPIGLLLALSLKTEGVSSVTVADINEGRLAFAERLGLETAVSGSEALAGRRRRFDFVADATGVARVVEGMIDFTADGGTVLVFGVCSPDQRISIAPFEIFRRQIRFAGSHSLNRNIPQALDLLRRDTGAMAQLVSHRLPLGEVLPFITKKSADPATMKVQFSID</sequence>
<evidence type="ECO:0000259" key="2">
    <source>
        <dbReference type="Pfam" id="PF00107"/>
    </source>
</evidence>
<proteinExistence type="predicted"/>
<gene>
    <name evidence="4" type="ORF">CPT34_26710</name>
</gene>
<accession>A0A2A5KMF8</accession>
<evidence type="ECO:0000259" key="3">
    <source>
        <dbReference type="Pfam" id="PF08240"/>
    </source>
</evidence>
<feature type="domain" description="Alcohol dehydrogenase-like C-terminal" evidence="2">
    <location>
        <begin position="174"/>
        <end position="295"/>
    </location>
</feature>
<dbReference type="AlphaFoldDB" id="A0A2A5KMF8"/>
<feature type="domain" description="Alcohol dehydrogenase-like N-terminal" evidence="3">
    <location>
        <begin position="24"/>
        <end position="131"/>
    </location>
</feature>
<dbReference type="SUPFAM" id="SSF51735">
    <property type="entry name" value="NAD(P)-binding Rossmann-fold domains"/>
    <property type="match status" value="1"/>
</dbReference>
<dbReference type="PANTHER" id="PTHR43401">
    <property type="entry name" value="L-THREONINE 3-DEHYDROGENASE"/>
    <property type="match status" value="1"/>
</dbReference>
<dbReference type="InterPro" id="IPR036291">
    <property type="entry name" value="NAD(P)-bd_dom_sf"/>
</dbReference>
<reference evidence="4 5" key="1">
    <citation type="submission" date="2017-09" db="EMBL/GenBank/DDBJ databases">
        <title>Comparative genomics of rhizobia isolated from Phaseolus vulgaris in China.</title>
        <authorList>
            <person name="Tong W."/>
        </authorList>
    </citation>
    <scope>NUCLEOTIDE SEQUENCE [LARGE SCALE GENOMIC DNA]</scope>
    <source>
        <strain evidence="4 5">L101</strain>
    </source>
</reference>
<evidence type="ECO:0000256" key="1">
    <source>
        <dbReference type="ARBA" id="ARBA00023002"/>
    </source>
</evidence>
<evidence type="ECO:0000313" key="4">
    <source>
        <dbReference type="EMBL" id="PCK78121.1"/>
    </source>
</evidence>
<dbReference type="InterPro" id="IPR011032">
    <property type="entry name" value="GroES-like_sf"/>
</dbReference>
<dbReference type="Proteomes" id="UP000218807">
    <property type="component" value="Unassembled WGS sequence"/>
</dbReference>
<keyword evidence="1" id="KW-0560">Oxidoreductase</keyword>
<protein>
    <submittedName>
        <fullName evidence="4">Zinc-binding dehydrogenase</fullName>
    </submittedName>
</protein>
<dbReference type="RefSeq" id="WP_096764513.1">
    <property type="nucleotide sequence ID" value="NZ_NXDM01000032.1"/>
</dbReference>
<dbReference type="CDD" id="cd08234">
    <property type="entry name" value="threonine_DH_like"/>
    <property type="match status" value="1"/>
</dbReference>
<organism evidence="4 5">
    <name type="scientific">Rhizobium sophoriradicis</name>
    <dbReference type="NCBI Taxonomy" id="1535245"/>
    <lineage>
        <taxon>Bacteria</taxon>
        <taxon>Pseudomonadati</taxon>
        <taxon>Pseudomonadota</taxon>
        <taxon>Alphaproteobacteria</taxon>
        <taxon>Hyphomicrobiales</taxon>
        <taxon>Rhizobiaceae</taxon>
        <taxon>Rhizobium/Agrobacterium group</taxon>
        <taxon>Rhizobium</taxon>
    </lineage>
</organism>